<feature type="transmembrane region" description="Helical" evidence="1">
    <location>
        <begin position="28"/>
        <end position="46"/>
    </location>
</feature>
<name>A0A370ICW0_9NOCA</name>
<organism evidence="2 3">
    <name type="scientific">Nocardia pseudobrasiliensis</name>
    <dbReference type="NCBI Taxonomy" id="45979"/>
    <lineage>
        <taxon>Bacteria</taxon>
        <taxon>Bacillati</taxon>
        <taxon>Actinomycetota</taxon>
        <taxon>Actinomycetes</taxon>
        <taxon>Mycobacteriales</taxon>
        <taxon>Nocardiaceae</taxon>
        <taxon>Nocardia</taxon>
    </lineage>
</organism>
<dbReference type="Proteomes" id="UP000254869">
    <property type="component" value="Unassembled WGS sequence"/>
</dbReference>
<dbReference type="AlphaFoldDB" id="A0A370ICW0"/>
<evidence type="ECO:0000313" key="2">
    <source>
        <dbReference type="EMBL" id="RDI68567.1"/>
    </source>
</evidence>
<accession>A0A370ICW0</accession>
<keyword evidence="1" id="KW-1133">Transmembrane helix</keyword>
<evidence type="ECO:0000313" key="3">
    <source>
        <dbReference type="Proteomes" id="UP000254869"/>
    </source>
</evidence>
<dbReference type="EMBL" id="QQBC01000001">
    <property type="protein sequence ID" value="RDI68567.1"/>
    <property type="molecule type" value="Genomic_DNA"/>
</dbReference>
<gene>
    <name evidence="2" type="ORF">DFR76_101102</name>
</gene>
<dbReference type="STRING" id="1210086.GCA_001613105_04811"/>
<protein>
    <recommendedName>
        <fullName evidence="4">DoxX-like protein</fullName>
    </recommendedName>
</protein>
<reference evidence="2 3" key="1">
    <citation type="submission" date="2018-07" db="EMBL/GenBank/DDBJ databases">
        <title>Genomic Encyclopedia of Type Strains, Phase IV (KMG-IV): sequencing the most valuable type-strain genomes for metagenomic binning, comparative biology and taxonomic classification.</title>
        <authorList>
            <person name="Goeker M."/>
        </authorList>
    </citation>
    <scope>NUCLEOTIDE SEQUENCE [LARGE SCALE GENOMIC DNA]</scope>
    <source>
        <strain evidence="2 3">DSM 44290</strain>
    </source>
</reference>
<evidence type="ECO:0000256" key="1">
    <source>
        <dbReference type="SAM" id="Phobius"/>
    </source>
</evidence>
<keyword evidence="1" id="KW-0812">Transmembrane</keyword>
<dbReference type="RefSeq" id="WP_245996844.1">
    <property type="nucleotide sequence ID" value="NZ_QQBC01000001.1"/>
</dbReference>
<evidence type="ECO:0008006" key="4">
    <source>
        <dbReference type="Google" id="ProtNLM"/>
    </source>
</evidence>
<sequence>MKEWAYAGAFFVYTGAIASHLTTGYQRWEAVILAVMTLLTVVSWALRPADRCLPSRQPLRIRS</sequence>
<proteinExistence type="predicted"/>
<keyword evidence="1" id="KW-0472">Membrane</keyword>
<keyword evidence="3" id="KW-1185">Reference proteome</keyword>
<comment type="caution">
    <text evidence="2">The sequence shown here is derived from an EMBL/GenBank/DDBJ whole genome shotgun (WGS) entry which is preliminary data.</text>
</comment>